<name>A0ACC1YGB6_MELAZ</name>
<evidence type="ECO:0000313" key="1">
    <source>
        <dbReference type="EMBL" id="KAJ4722720.1"/>
    </source>
</evidence>
<protein>
    <submittedName>
        <fullName evidence="1">Glutathione S-transferase</fullName>
    </submittedName>
</protein>
<organism evidence="1 2">
    <name type="scientific">Melia azedarach</name>
    <name type="common">Chinaberry tree</name>
    <dbReference type="NCBI Taxonomy" id="155640"/>
    <lineage>
        <taxon>Eukaryota</taxon>
        <taxon>Viridiplantae</taxon>
        <taxon>Streptophyta</taxon>
        <taxon>Embryophyta</taxon>
        <taxon>Tracheophyta</taxon>
        <taxon>Spermatophyta</taxon>
        <taxon>Magnoliopsida</taxon>
        <taxon>eudicotyledons</taxon>
        <taxon>Gunneridae</taxon>
        <taxon>Pentapetalae</taxon>
        <taxon>rosids</taxon>
        <taxon>malvids</taxon>
        <taxon>Sapindales</taxon>
        <taxon>Meliaceae</taxon>
        <taxon>Melia</taxon>
    </lineage>
</organism>
<proteinExistence type="predicted"/>
<evidence type="ECO:0000313" key="2">
    <source>
        <dbReference type="Proteomes" id="UP001164539"/>
    </source>
</evidence>
<gene>
    <name evidence="1" type="ORF">OWV82_006172</name>
</gene>
<keyword evidence="2" id="KW-1185">Reference proteome</keyword>
<dbReference type="EMBL" id="CM051396">
    <property type="protein sequence ID" value="KAJ4722720.1"/>
    <property type="molecule type" value="Genomic_DNA"/>
</dbReference>
<accession>A0ACC1YGB6</accession>
<sequence length="182" mass="21016">MAEEVKLVGFWVSPFVFRVKWALKLKGVDYEYIEEDVFNKSSRLLELNPVHKKVPVFVHDKKVISMWSKGEQKEKTVKEAVEAMERIEGELKGKSCSYFGGESIGYLDVALGWIAYWLPVWEEVGSIQILNPDKFPAISGWIAKFLEHHVIKDTSLPPRDEMLAYFHKRSEDIATSMHQLTN</sequence>
<reference evidence="1 2" key="1">
    <citation type="journal article" date="2023" name="Science">
        <title>Complex scaffold remodeling in plant triterpene biosynthesis.</title>
        <authorList>
            <person name="De La Pena R."/>
            <person name="Hodgson H."/>
            <person name="Liu J.C."/>
            <person name="Stephenson M.J."/>
            <person name="Martin A.C."/>
            <person name="Owen C."/>
            <person name="Harkess A."/>
            <person name="Leebens-Mack J."/>
            <person name="Jimenez L.E."/>
            <person name="Osbourn A."/>
            <person name="Sattely E.S."/>
        </authorList>
    </citation>
    <scope>NUCLEOTIDE SEQUENCE [LARGE SCALE GENOMIC DNA]</scope>
    <source>
        <strain evidence="2">cv. JPN11</strain>
        <tissue evidence="1">Leaf</tissue>
    </source>
</reference>
<comment type="caution">
    <text evidence="1">The sequence shown here is derived from an EMBL/GenBank/DDBJ whole genome shotgun (WGS) entry which is preliminary data.</text>
</comment>
<dbReference type="Proteomes" id="UP001164539">
    <property type="component" value="Chromosome 3"/>
</dbReference>